<comment type="caution">
    <text evidence="1">The sequence shown here is derived from an EMBL/GenBank/DDBJ whole genome shotgun (WGS) entry which is preliminary data.</text>
</comment>
<dbReference type="EMBL" id="LGST01000011">
    <property type="protein sequence ID" value="KNE01466.1"/>
    <property type="molecule type" value="Genomic_DNA"/>
</dbReference>
<reference evidence="2" key="1">
    <citation type="journal article" date="2015" name="BMC Genomics">
        <title>Draft genome of a commonly misdiagnosed multidrug resistant pathogen Candida auris.</title>
        <authorList>
            <person name="Chatterjee S."/>
            <person name="Alampalli S.V."/>
            <person name="Nageshan R.K."/>
            <person name="Chettiar S.T."/>
            <person name="Joshi S."/>
            <person name="Tatu U.S."/>
        </authorList>
    </citation>
    <scope>NUCLEOTIDE SEQUENCE [LARGE SCALE GENOMIC DNA]</scope>
    <source>
        <strain evidence="2">6684</strain>
    </source>
</reference>
<name>A0A0L0P603_CANAR</name>
<gene>
    <name evidence="1" type="ORF">QG37_01542</name>
</gene>
<dbReference type="AlphaFoldDB" id="A0A0L0P603"/>
<organism evidence="1 2">
    <name type="scientific">Candidozyma auris</name>
    <name type="common">Yeast</name>
    <name type="synonym">Candida auris</name>
    <dbReference type="NCBI Taxonomy" id="498019"/>
    <lineage>
        <taxon>Eukaryota</taxon>
        <taxon>Fungi</taxon>
        <taxon>Dikarya</taxon>
        <taxon>Ascomycota</taxon>
        <taxon>Saccharomycotina</taxon>
        <taxon>Pichiomycetes</taxon>
        <taxon>Metschnikowiaceae</taxon>
        <taxon>Candidozyma</taxon>
    </lineage>
</organism>
<evidence type="ECO:0000313" key="1">
    <source>
        <dbReference type="EMBL" id="KNE01466.1"/>
    </source>
</evidence>
<sequence length="140" mass="15695">MFKNQREGFRAAKEAAGLNISQEKAAYTKSSLHGFFHLAAFWPIPSLQLGNWQVAYDKSAGPEALFKHWLGSYGHVPQLYEGLTQDWDLSAPVYEAVTKCAKTFAHGQKTVNFTCQILTQTGRLRCCINNPEQILSDKSQ</sequence>
<proteinExistence type="predicted"/>
<dbReference type="VEuPathDB" id="FungiDB:QG37_01542"/>
<evidence type="ECO:0000313" key="2">
    <source>
        <dbReference type="Proteomes" id="UP000037122"/>
    </source>
</evidence>
<dbReference type="Proteomes" id="UP000037122">
    <property type="component" value="Unassembled WGS sequence"/>
</dbReference>
<protein>
    <submittedName>
        <fullName evidence="1">Uncharacterized protein</fullName>
    </submittedName>
</protein>
<accession>A0A0L0P603</accession>